<sequence length="611" mass="68544">MIQQWYKLLTRELRKNASLASIATKPKRSIIARYEIEEALTAEKRFFLLYEGRETGTGSVRSTLTCFFSVIGCGDYVISCNTTRHSTAGRRFNTYVEAVIDGLEPAVKEIAQLAVKQFADDEAMRFKDDVNAARKSVTIISRTQTGGNQIEEDEEEEVGEDDQLSSETRDPYEFSEEDPTHEHALESVVRMASSSRPSSFGLTRQVVYFPALPNRGVQFCVGCGKHGKFNLRNHLRDHHQLHVGRDQHKMYEQTGRGIMERLKGASIGLERISREKNQTYNAFVAEIEEAYIPLVNRHTTERSGNGDERDEGQLEELNEGDGSQALLAAEMRPSTSMGTRHGSRIATSTLRREQLYMERNDARYTDRVQNTGAFDTLTVTRASDHQGGNPIVRSSHCTLAWADLCGSFSLRSQRNTIKQKSPDRRQKLCAHPPFNPAMSAAASCPVLCRPDVLFPVLLSEFVQDYVGRSNNGKSRLRDHLRCHHRLAVGSIKFKTQKKATTPKRPRERSPTRKNLAVGQPQPEAATQVSPRQSAMRGPHRGGPAFLIARAPQPGQPKPKCNARAPLWGSRLDDRESPPARWDGVDLMSALVPFDSGEQSLSQVWSQERILI</sequence>
<evidence type="ECO:0000256" key="1">
    <source>
        <dbReference type="SAM" id="MobiDB-lite"/>
    </source>
</evidence>
<organism evidence="2">
    <name type="scientific">Heligmosomoides polygyrus</name>
    <name type="common">Parasitic roundworm</name>
    <dbReference type="NCBI Taxonomy" id="6339"/>
    <lineage>
        <taxon>Eukaryota</taxon>
        <taxon>Metazoa</taxon>
        <taxon>Ecdysozoa</taxon>
        <taxon>Nematoda</taxon>
        <taxon>Chromadorea</taxon>
        <taxon>Rhabditida</taxon>
        <taxon>Rhabditina</taxon>
        <taxon>Rhabditomorpha</taxon>
        <taxon>Strongyloidea</taxon>
        <taxon>Heligmosomidae</taxon>
        <taxon>Heligmosomoides</taxon>
    </lineage>
</organism>
<dbReference type="OrthoDB" id="5900284at2759"/>
<protein>
    <submittedName>
        <fullName evidence="4">C2H2-type domain-containing protein</fullName>
    </submittedName>
</protein>
<feature type="region of interest" description="Disordered" evidence="1">
    <location>
        <begin position="298"/>
        <end position="319"/>
    </location>
</feature>
<proteinExistence type="predicted"/>
<feature type="compositionally biased region" description="Acidic residues" evidence="1">
    <location>
        <begin position="308"/>
        <end position="319"/>
    </location>
</feature>
<reference evidence="2 3" key="1">
    <citation type="submission" date="2018-11" db="EMBL/GenBank/DDBJ databases">
        <authorList>
            <consortium name="Pathogen Informatics"/>
        </authorList>
    </citation>
    <scope>NUCLEOTIDE SEQUENCE [LARGE SCALE GENOMIC DNA]</scope>
</reference>
<feature type="compositionally biased region" description="Basic and acidic residues" evidence="1">
    <location>
        <begin position="298"/>
        <end position="307"/>
    </location>
</feature>
<name>A0A3P7ZEG8_HELPZ</name>
<keyword evidence="3" id="KW-1185">Reference proteome</keyword>
<feature type="region of interest" description="Disordered" evidence="1">
    <location>
        <begin position="491"/>
        <end position="561"/>
    </location>
</feature>
<feature type="compositionally biased region" description="Basic and acidic residues" evidence="1">
    <location>
        <begin position="167"/>
        <end position="181"/>
    </location>
</feature>
<evidence type="ECO:0000313" key="2">
    <source>
        <dbReference type="EMBL" id="VDO88639.1"/>
    </source>
</evidence>
<evidence type="ECO:0000313" key="4">
    <source>
        <dbReference type="WBParaSite" id="HPBE_0001144801-mRNA-1"/>
    </source>
</evidence>
<dbReference type="Proteomes" id="UP000050761">
    <property type="component" value="Unassembled WGS sequence"/>
</dbReference>
<feature type="compositionally biased region" description="Acidic residues" evidence="1">
    <location>
        <begin position="150"/>
        <end position="164"/>
    </location>
</feature>
<dbReference type="AlphaFoldDB" id="A0A3P7ZEG8"/>
<dbReference type="EMBL" id="UZAH01027109">
    <property type="protein sequence ID" value="VDO88639.1"/>
    <property type="molecule type" value="Genomic_DNA"/>
</dbReference>
<evidence type="ECO:0000313" key="3">
    <source>
        <dbReference type="Proteomes" id="UP000050761"/>
    </source>
</evidence>
<gene>
    <name evidence="2" type="ORF">HPBE_LOCUS11449</name>
</gene>
<accession>A0A3P7ZEG8</accession>
<feature type="compositionally biased region" description="Basic residues" evidence="1">
    <location>
        <begin position="494"/>
        <end position="506"/>
    </location>
</feature>
<feature type="region of interest" description="Disordered" evidence="1">
    <location>
        <begin position="143"/>
        <end position="181"/>
    </location>
</feature>
<reference evidence="4" key="2">
    <citation type="submission" date="2019-09" db="UniProtKB">
        <authorList>
            <consortium name="WormBaseParasite"/>
        </authorList>
    </citation>
    <scope>IDENTIFICATION</scope>
</reference>
<dbReference type="WBParaSite" id="HPBE_0001144801-mRNA-1">
    <property type="protein sequence ID" value="HPBE_0001144801-mRNA-1"/>
    <property type="gene ID" value="HPBE_0001144801"/>
</dbReference>